<keyword evidence="4" id="KW-1185">Reference proteome</keyword>
<reference evidence="3 4" key="1">
    <citation type="submission" date="2020-04" db="EMBL/GenBank/DDBJ databases">
        <authorList>
            <person name="Alioto T."/>
            <person name="Alioto T."/>
            <person name="Gomez Garrido J."/>
        </authorList>
    </citation>
    <scope>NUCLEOTIDE SEQUENCE [LARGE SCALE GENOMIC DNA]</scope>
</reference>
<dbReference type="SUPFAM" id="SSF56436">
    <property type="entry name" value="C-type lectin-like"/>
    <property type="match status" value="1"/>
</dbReference>
<keyword evidence="1" id="KW-0732">Signal</keyword>
<dbReference type="EMBL" id="CADEPI010000186">
    <property type="protein sequence ID" value="CAB3379451.1"/>
    <property type="molecule type" value="Genomic_DNA"/>
</dbReference>
<dbReference type="PANTHER" id="PTHR22802:SF465">
    <property type="entry name" value="AT17652P-RELATED"/>
    <property type="match status" value="1"/>
</dbReference>
<dbReference type="InterPro" id="IPR016186">
    <property type="entry name" value="C-type_lectin-like/link_sf"/>
</dbReference>
<dbReference type="InterPro" id="IPR001304">
    <property type="entry name" value="C-type_lectin-like"/>
</dbReference>
<dbReference type="SMART" id="SM00034">
    <property type="entry name" value="CLECT"/>
    <property type="match status" value="1"/>
</dbReference>
<evidence type="ECO:0000313" key="4">
    <source>
        <dbReference type="Proteomes" id="UP000494165"/>
    </source>
</evidence>
<dbReference type="CDD" id="cd00037">
    <property type="entry name" value="CLECT"/>
    <property type="match status" value="1"/>
</dbReference>
<evidence type="ECO:0000313" key="3">
    <source>
        <dbReference type="EMBL" id="CAB3379451.1"/>
    </source>
</evidence>
<feature type="chain" id="PRO_5035781727" description="C-type lectin domain-containing protein" evidence="1">
    <location>
        <begin position="24"/>
        <end position="258"/>
    </location>
</feature>
<dbReference type="InterPro" id="IPR016187">
    <property type="entry name" value="CTDL_fold"/>
</dbReference>
<dbReference type="Gene3D" id="3.10.100.10">
    <property type="entry name" value="Mannose-Binding Protein A, subunit A"/>
    <property type="match status" value="1"/>
</dbReference>
<dbReference type="PANTHER" id="PTHR22802">
    <property type="entry name" value="C-TYPE LECTIN SUPERFAMILY MEMBER"/>
    <property type="match status" value="1"/>
</dbReference>
<protein>
    <recommendedName>
        <fullName evidence="2">C-type lectin domain-containing protein</fullName>
    </recommendedName>
</protein>
<organism evidence="3 4">
    <name type="scientific">Cloeon dipterum</name>
    <dbReference type="NCBI Taxonomy" id="197152"/>
    <lineage>
        <taxon>Eukaryota</taxon>
        <taxon>Metazoa</taxon>
        <taxon>Ecdysozoa</taxon>
        <taxon>Arthropoda</taxon>
        <taxon>Hexapoda</taxon>
        <taxon>Insecta</taxon>
        <taxon>Pterygota</taxon>
        <taxon>Palaeoptera</taxon>
        <taxon>Ephemeroptera</taxon>
        <taxon>Pisciforma</taxon>
        <taxon>Baetidae</taxon>
        <taxon>Cloeon</taxon>
    </lineage>
</organism>
<dbReference type="Proteomes" id="UP000494165">
    <property type="component" value="Unassembled WGS sequence"/>
</dbReference>
<accession>A0A8S1DFU8</accession>
<feature type="signal peptide" evidence="1">
    <location>
        <begin position="1"/>
        <end position="23"/>
    </location>
</feature>
<sequence length="258" mass="29003">MMATMRYFIVSFLLTILICVVASQNSDCTCATKPVYFTDYTKLHKDFCDQKISSELSKLEAEIMECQYQSMLTSSIYTSSLATCNSQLQAEITLCQNKAQVQTAALQDCIESCPRPLRLVSFTEGNIVHLSTGTYYFSPATQKLNWYMADLFCKINGWELASVETGAENSALINHFGTGNDKYWISGTDQGSESEFYWSATGQPFGETFFEVEQPDNGGGSEDCVQFFVHPSINSATYKWNDANCKDDIERFVCELPY</sequence>
<dbReference type="Pfam" id="PF00059">
    <property type="entry name" value="Lectin_C"/>
    <property type="match status" value="1"/>
</dbReference>
<dbReference type="InterPro" id="IPR051004">
    <property type="entry name" value="DC-SIGN_domain-containing"/>
</dbReference>
<dbReference type="OrthoDB" id="6746664at2759"/>
<dbReference type="PROSITE" id="PS50041">
    <property type="entry name" value="C_TYPE_LECTIN_2"/>
    <property type="match status" value="1"/>
</dbReference>
<dbReference type="AlphaFoldDB" id="A0A8S1DFU8"/>
<comment type="caution">
    <text evidence="3">The sequence shown here is derived from an EMBL/GenBank/DDBJ whole genome shotgun (WGS) entry which is preliminary data.</text>
</comment>
<proteinExistence type="predicted"/>
<gene>
    <name evidence="3" type="ORF">CLODIP_2_CD04765</name>
</gene>
<name>A0A8S1DFU8_9INSE</name>
<evidence type="ECO:0000259" key="2">
    <source>
        <dbReference type="PROSITE" id="PS50041"/>
    </source>
</evidence>
<feature type="domain" description="C-type lectin" evidence="2">
    <location>
        <begin position="130"/>
        <end position="245"/>
    </location>
</feature>
<evidence type="ECO:0000256" key="1">
    <source>
        <dbReference type="SAM" id="SignalP"/>
    </source>
</evidence>